<dbReference type="SMART" id="SM00324">
    <property type="entry name" value="RhoGAP"/>
    <property type="match status" value="1"/>
</dbReference>
<dbReference type="GO" id="GO:0007165">
    <property type="term" value="P:signal transduction"/>
    <property type="evidence" value="ECO:0007669"/>
    <property type="project" value="InterPro"/>
</dbReference>
<feature type="region of interest" description="Disordered" evidence="3">
    <location>
        <begin position="608"/>
        <end position="636"/>
    </location>
</feature>
<organism evidence="6 7">
    <name type="scientific">Octopus vulgaris</name>
    <name type="common">Common octopus</name>
    <dbReference type="NCBI Taxonomy" id="6645"/>
    <lineage>
        <taxon>Eukaryota</taxon>
        <taxon>Metazoa</taxon>
        <taxon>Spiralia</taxon>
        <taxon>Lophotrochozoa</taxon>
        <taxon>Mollusca</taxon>
        <taxon>Cephalopoda</taxon>
        <taxon>Coleoidea</taxon>
        <taxon>Octopodiformes</taxon>
        <taxon>Octopoda</taxon>
        <taxon>Incirrata</taxon>
        <taxon>Octopodidae</taxon>
        <taxon>Octopus</taxon>
    </lineage>
</organism>
<feature type="region of interest" description="Disordered" evidence="3">
    <location>
        <begin position="128"/>
        <end position="172"/>
    </location>
</feature>
<dbReference type="GO" id="GO:0008270">
    <property type="term" value="F:zinc ion binding"/>
    <property type="evidence" value="ECO:0007669"/>
    <property type="project" value="UniProtKB-KW"/>
</dbReference>
<dbReference type="GO" id="GO:0005737">
    <property type="term" value="C:cytoplasm"/>
    <property type="evidence" value="ECO:0007669"/>
    <property type="project" value="TreeGrafter"/>
</dbReference>
<dbReference type="SUPFAM" id="SSF57667">
    <property type="entry name" value="beta-beta-alpha zinc fingers"/>
    <property type="match status" value="3"/>
</dbReference>
<evidence type="ECO:0000256" key="1">
    <source>
        <dbReference type="ARBA" id="ARBA00022468"/>
    </source>
</evidence>
<protein>
    <submittedName>
        <fullName evidence="6">Rho GTPase-activating protein 18-like</fullName>
    </submittedName>
</protein>
<keyword evidence="1" id="KW-0343">GTPase activation</keyword>
<keyword evidence="7" id="KW-1185">Reference proteome</keyword>
<gene>
    <name evidence="6" type="ORF">OCTVUL_1B001783</name>
</gene>
<evidence type="ECO:0000313" key="6">
    <source>
        <dbReference type="EMBL" id="CAI9721078.1"/>
    </source>
</evidence>
<dbReference type="InterPro" id="IPR036236">
    <property type="entry name" value="Znf_C2H2_sf"/>
</dbReference>
<proteinExistence type="predicted"/>
<evidence type="ECO:0000313" key="7">
    <source>
        <dbReference type="Proteomes" id="UP001162480"/>
    </source>
</evidence>
<keyword evidence="2" id="KW-0863">Zinc-finger</keyword>
<dbReference type="Pfam" id="PF25442">
    <property type="entry name" value="Ubiquitin_RHG40_C"/>
    <property type="match status" value="1"/>
</dbReference>
<dbReference type="GO" id="GO:0030833">
    <property type="term" value="P:regulation of actin filament polymerization"/>
    <property type="evidence" value="ECO:0007669"/>
    <property type="project" value="TreeGrafter"/>
</dbReference>
<dbReference type="Gene3D" id="3.30.160.60">
    <property type="entry name" value="Classic Zinc Finger"/>
    <property type="match status" value="3"/>
</dbReference>
<dbReference type="SMART" id="SM00355">
    <property type="entry name" value="ZnF_C2H2"/>
    <property type="match status" value="3"/>
</dbReference>
<feature type="domain" description="Rho-GAP" evidence="5">
    <location>
        <begin position="325"/>
        <end position="520"/>
    </location>
</feature>
<evidence type="ECO:0000259" key="5">
    <source>
        <dbReference type="PROSITE" id="PS50238"/>
    </source>
</evidence>
<dbReference type="InterPro" id="IPR008936">
    <property type="entry name" value="Rho_GTPase_activation_prot"/>
</dbReference>
<feature type="region of interest" description="Disordered" evidence="3">
    <location>
        <begin position="36"/>
        <end position="56"/>
    </location>
</feature>
<dbReference type="PANTHER" id="PTHR14963">
    <property type="entry name" value="RHO GTPASE ACTIVATING PROTEIN 18,19-RELATED"/>
    <property type="match status" value="1"/>
</dbReference>
<feature type="region of interest" description="Disordered" evidence="3">
    <location>
        <begin position="862"/>
        <end position="894"/>
    </location>
</feature>
<dbReference type="InterPro" id="IPR000198">
    <property type="entry name" value="RhoGAP_dom"/>
</dbReference>
<name>A0AA36ASX4_OCTVU</name>
<dbReference type="Pfam" id="PF12874">
    <property type="entry name" value="zf-met"/>
    <property type="match status" value="3"/>
</dbReference>
<dbReference type="EMBL" id="OX597817">
    <property type="protein sequence ID" value="CAI9721078.1"/>
    <property type="molecule type" value="Genomic_DNA"/>
</dbReference>
<keyword evidence="2" id="KW-0479">Metal-binding</keyword>
<dbReference type="SMART" id="SM00451">
    <property type="entry name" value="ZnF_U1"/>
    <property type="match status" value="3"/>
</dbReference>
<dbReference type="Proteomes" id="UP001162480">
    <property type="component" value="Chromosome 4"/>
</dbReference>
<dbReference type="Pfam" id="PF00620">
    <property type="entry name" value="RhoGAP"/>
    <property type="match status" value="1"/>
</dbReference>
<dbReference type="PANTHER" id="PTHR14963:SF1">
    <property type="entry name" value="RHO GTPASE-ACTIVATING PROTEIN CONUNDRUM"/>
    <property type="match status" value="1"/>
</dbReference>
<dbReference type="InterPro" id="IPR013087">
    <property type="entry name" value="Znf_C2H2_type"/>
</dbReference>
<evidence type="ECO:0000256" key="2">
    <source>
        <dbReference type="PROSITE-ProRule" id="PRU00042"/>
    </source>
</evidence>
<feature type="compositionally biased region" description="Basic residues" evidence="3">
    <location>
        <begin position="621"/>
        <end position="632"/>
    </location>
</feature>
<dbReference type="AlphaFoldDB" id="A0AA36ASX4"/>
<evidence type="ECO:0000259" key="4">
    <source>
        <dbReference type="PROSITE" id="PS50157"/>
    </source>
</evidence>
<dbReference type="GO" id="GO:0051056">
    <property type="term" value="P:regulation of small GTPase mediated signal transduction"/>
    <property type="evidence" value="ECO:0007669"/>
    <property type="project" value="TreeGrafter"/>
</dbReference>
<dbReference type="PROSITE" id="PS00028">
    <property type="entry name" value="ZINC_FINGER_C2H2_1"/>
    <property type="match status" value="3"/>
</dbReference>
<evidence type="ECO:0000256" key="3">
    <source>
        <dbReference type="SAM" id="MobiDB-lite"/>
    </source>
</evidence>
<dbReference type="SUPFAM" id="SSF48350">
    <property type="entry name" value="GTPase activation domain, GAP"/>
    <property type="match status" value="1"/>
</dbReference>
<keyword evidence="2" id="KW-0862">Zinc</keyword>
<dbReference type="InterPro" id="IPR003604">
    <property type="entry name" value="Matrin/U1-like-C_Znf_C2H2"/>
</dbReference>
<dbReference type="GO" id="GO:0003676">
    <property type="term" value="F:nucleic acid binding"/>
    <property type="evidence" value="ECO:0007669"/>
    <property type="project" value="InterPro"/>
</dbReference>
<dbReference type="PROSITE" id="PS50157">
    <property type="entry name" value="ZINC_FINGER_C2H2_2"/>
    <property type="match status" value="1"/>
</dbReference>
<feature type="compositionally biased region" description="Polar residues" evidence="3">
    <location>
        <begin position="157"/>
        <end position="167"/>
    </location>
</feature>
<feature type="domain" description="C2H2-type" evidence="4">
    <location>
        <begin position="784"/>
        <end position="813"/>
    </location>
</feature>
<dbReference type="PROSITE" id="PS50238">
    <property type="entry name" value="RHOGAP"/>
    <property type="match status" value="1"/>
</dbReference>
<dbReference type="InterPro" id="IPR057323">
    <property type="entry name" value="RHG40/28/18_ubiquitin"/>
</dbReference>
<reference evidence="6" key="1">
    <citation type="submission" date="2023-08" db="EMBL/GenBank/DDBJ databases">
        <authorList>
            <person name="Alioto T."/>
            <person name="Alioto T."/>
            <person name="Gomez Garrido J."/>
        </authorList>
    </citation>
    <scope>NUCLEOTIDE SEQUENCE</scope>
</reference>
<feature type="compositionally biased region" description="Basic and acidic residues" evidence="3">
    <location>
        <begin position="873"/>
        <end position="894"/>
    </location>
</feature>
<dbReference type="GO" id="GO:0005096">
    <property type="term" value="F:GTPase activator activity"/>
    <property type="evidence" value="ECO:0007669"/>
    <property type="project" value="UniProtKB-KW"/>
</dbReference>
<sequence>MEGSVLPSSLLLKSHEAGSDVVDMDTYWKEFHDIRQSKESIGTEDSEDDLSKTPDEGEIEAEQLTKIGLGPMISHFTATTSSESVDLKHDEEAELVLSSLTIQQRDTVQRWVDTLSRKKAAKTHVKYIFPNNDMPPNQSPPSSPTDQPGGLHGFASGNRNNNSVLDSSKQRPDNRHRYFHRKCVYSMDGNPDDFEIANGAATGIEMLSINPKQTWNKWAGNHVIGKVNSLAFIPEHDNTWFMEDKSSTQALDPDSEVKLINFILENREEGHTTLSDLSSGDLSRLQCLAVIELSMLFEHYGIQDCQRKGKKTTRDHGVFGVALQTQLENDQKRYPHLAVPLFFQQLIDFLTIYGVHVEGILRIPGATSRIKILRNDLEEQFYQGRFDWRNMLPNDASALLKQFLRDLPDPLLTNKYRESFVNVQFIPNLRDQLKALNLLLMVLPDAHRNSLMILLRFLKNVIYYQNENKMTLSNVAMIMAPNLFLSSSSKKLKNFKDWEISIAVPAYIIKLMVNYIDILWTIPPSMIQQLRRRYELEITRKSRRLKIPGKKEPVKKTHLSESPDQLDNMIDIQVPHLSKSTRIQLFEALVVEDILFHVQKMEHHFNENKSDSYPKWQNQLHHSHHHHHHHHQQQQPPQLYLYEVGGNIGERCLKSNASVTAIHRINPGAEWSLSKRIDAQIFNEIIVIILNRVVIKTSDMDFFPKKNTGSYRCEVCDVTVNSEVQLVQHRTGKTHLRKMRSDLPADEAGRGFRGKDEEEMDPITQAVVNNALGKLATKRKATPVTCSHCNRTFNSEAQAAQHYNGLRHAKKVKMVENTKNMETDEDSPDRDTNGEDLGKKLGLFFCSLCNISVNSMQQLEAHKSGNKHGNKMQKLDGKCLDDKDGDSLECKDDD</sequence>
<accession>A0AA36ASX4</accession>
<dbReference type="Gene3D" id="1.10.555.10">
    <property type="entry name" value="Rho GTPase activation protein"/>
    <property type="match status" value="1"/>
</dbReference>